<dbReference type="STRING" id="393003.SAMN05660461_5971"/>
<evidence type="ECO:0000313" key="1">
    <source>
        <dbReference type="EMBL" id="SKD10071.1"/>
    </source>
</evidence>
<dbReference type="RefSeq" id="WP_079473234.1">
    <property type="nucleotide sequence ID" value="NZ_FUZZ01000006.1"/>
</dbReference>
<dbReference type="EMBL" id="FUZZ01000006">
    <property type="protein sequence ID" value="SKD10071.1"/>
    <property type="molecule type" value="Genomic_DNA"/>
</dbReference>
<organism evidence="1 2">
    <name type="scientific">Chitinophaga ginsengisegetis</name>
    <dbReference type="NCBI Taxonomy" id="393003"/>
    <lineage>
        <taxon>Bacteria</taxon>
        <taxon>Pseudomonadati</taxon>
        <taxon>Bacteroidota</taxon>
        <taxon>Chitinophagia</taxon>
        <taxon>Chitinophagales</taxon>
        <taxon>Chitinophagaceae</taxon>
        <taxon>Chitinophaga</taxon>
    </lineage>
</organism>
<sequence length="138" mass="16134">MISVFNSLNTAIDFTQKGKASKIKLLTVTSFREAEYRRYVQAAQFVYPMWVYILNERPERYLRVFARITVHKVSLMIYRLQEIRTTNFSMPLFRKSEVDLMLDTLTEMYNNLIELAAPDSVQQVYDVLLNNPSGHGTV</sequence>
<gene>
    <name evidence="1" type="ORF">SAMN05660461_5971</name>
</gene>
<dbReference type="AlphaFoldDB" id="A0A1T5PBG9"/>
<dbReference type="Proteomes" id="UP000190166">
    <property type="component" value="Unassembled WGS sequence"/>
</dbReference>
<reference evidence="1 2" key="1">
    <citation type="submission" date="2017-02" db="EMBL/GenBank/DDBJ databases">
        <authorList>
            <person name="Peterson S.W."/>
        </authorList>
    </citation>
    <scope>NUCLEOTIDE SEQUENCE [LARGE SCALE GENOMIC DNA]</scope>
    <source>
        <strain evidence="1 2">DSM 18108</strain>
    </source>
</reference>
<proteinExistence type="predicted"/>
<protein>
    <submittedName>
        <fullName evidence="1">Uncharacterized protein</fullName>
    </submittedName>
</protein>
<accession>A0A1T5PBG9</accession>
<evidence type="ECO:0000313" key="2">
    <source>
        <dbReference type="Proteomes" id="UP000190166"/>
    </source>
</evidence>
<name>A0A1T5PBG9_9BACT</name>
<keyword evidence="2" id="KW-1185">Reference proteome</keyword>